<dbReference type="GO" id="GO:0006396">
    <property type="term" value="P:RNA processing"/>
    <property type="evidence" value="ECO:0007669"/>
    <property type="project" value="UniProtKB-ARBA"/>
</dbReference>
<feature type="domain" description="RNA-binding S4" evidence="11">
    <location>
        <begin position="5"/>
        <end position="67"/>
    </location>
</feature>
<name>A0A1G9GZK3_9PSED</name>
<dbReference type="RefSeq" id="WP_084338009.1">
    <property type="nucleotide sequence ID" value="NZ_FNFD01000014.1"/>
</dbReference>
<dbReference type="EMBL" id="FNFD01000014">
    <property type="protein sequence ID" value="SDL06128.1"/>
    <property type="molecule type" value="Genomic_DNA"/>
</dbReference>
<evidence type="ECO:0000256" key="7">
    <source>
        <dbReference type="ARBA" id="ARBA00042843"/>
    </source>
</evidence>
<dbReference type="AlphaFoldDB" id="A0A1G9GZK3"/>
<dbReference type="FunFam" id="3.10.290.10:FF:000034">
    <property type="entry name" value="RNA-binding protein S4"/>
    <property type="match status" value="1"/>
</dbReference>
<dbReference type="CDD" id="cd02555">
    <property type="entry name" value="PSSA_1"/>
    <property type="match status" value="1"/>
</dbReference>
<evidence type="ECO:0000259" key="11">
    <source>
        <dbReference type="SMART" id="SM00363"/>
    </source>
</evidence>
<organism evidence="12 13">
    <name type="scientific">Pseudomonas indica</name>
    <dbReference type="NCBI Taxonomy" id="137658"/>
    <lineage>
        <taxon>Bacteria</taxon>
        <taxon>Pseudomonadati</taxon>
        <taxon>Pseudomonadota</taxon>
        <taxon>Gammaproteobacteria</taxon>
        <taxon>Pseudomonadales</taxon>
        <taxon>Pseudomonadaceae</taxon>
        <taxon>Pseudomonas</taxon>
    </lineage>
</organism>
<evidence type="ECO:0000256" key="6">
    <source>
        <dbReference type="ARBA" id="ARBA00041697"/>
    </source>
</evidence>
<dbReference type="InterPro" id="IPR020103">
    <property type="entry name" value="PsdUridine_synth_cat_dom_sf"/>
</dbReference>
<accession>A0A1G9GZK3</accession>
<evidence type="ECO:0000313" key="13">
    <source>
        <dbReference type="Proteomes" id="UP000198706"/>
    </source>
</evidence>
<dbReference type="PROSITE" id="PS50889">
    <property type="entry name" value="S4"/>
    <property type="match status" value="1"/>
</dbReference>
<dbReference type="PANTHER" id="PTHR47683:SF2">
    <property type="entry name" value="RNA-BINDING S4 DOMAIN-CONTAINING PROTEIN"/>
    <property type="match status" value="1"/>
</dbReference>
<dbReference type="GO" id="GO:0001522">
    <property type="term" value="P:pseudouridine synthesis"/>
    <property type="evidence" value="ECO:0007669"/>
    <property type="project" value="InterPro"/>
</dbReference>
<dbReference type="GO" id="GO:0003723">
    <property type="term" value="F:RNA binding"/>
    <property type="evidence" value="ECO:0007669"/>
    <property type="project" value="UniProtKB-KW"/>
</dbReference>
<evidence type="ECO:0000256" key="4">
    <source>
        <dbReference type="ARBA" id="ARBA00039989"/>
    </source>
</evidence>
<evidence type="ECO:0000256" key="10">
    <source>
        <dbReference type="PROSITE-ProRule" id="PRU00182"/>
    </source>
</evidence>
<evidence type="ECO:0000313" key="12">
    <source>
        <dbReference type="EMBL" id="SDL06128.1"/>
    </source>
</evidence>
<dbReference type="SUPFAM" id="SSF55120">
    <property type="entry name" value="Pseudouridine synthase"/>
    <property type="match status" value="1"/>
</dbReference>
<gene>
    <name evidence="12" type="ORF">SAMN05216186_11460</name>
</gene>
<dbReference type="PANTHER" id="PTHR47683">
    <property type="entry name" value="PSEUDOURIDINE SYNTHASE FAMILY PROTEIN-RELATED"/>
    <property type="match status" value="1"/>
</dbReference>
<evidence type="ECO:0000256" key="3">
    <source>
        <dbReference type="ARBA" id="ARBA00038922"/>
    </source>
</evidence>
<dbReference type="SUPFAM" id="SSF55174">
    <property type="entry name" value="Alpha-L RNA-binding motif"/>
    <property type="match status" value="1"/>
</dbReference>
<dbReference type="STRING" id="137658.SAMN05216186_11460"/>
<dbReference type="CDD" id="cd00165">
    <property type="entry name" value="S4"/>
    <property type="match status" value="1"/>
</dbReference>
<comment type="catalytic activity">
    <reaction evidence="1">
        <text>uridine(35) in tRNA(Tyr) = pseudouridine(35) in tRNA(Tyr)</text>
        <dbReference type="Rhea" id="RHEA:60556"/>
        <dbReference type="Rhea" id="RHEA-COMP:15607"/>
        <dbReference type="Rhea" id="RHEA-COMP:15608"/>
        <dbReference type="ChEBI" id="CHEBI:65314"/>
        <dbReference type="ChEBI" id="CHEBI:65315"/>
    </reaction>
</comment>
<dbReference type="InterPro" id="IPR002942">
    <property type="entry name" value="S4_RNA-bd"/>
</dbReference>
<dbReference type="InterPro" id="IPR036986">
    <property type="entry name" value="S4_RNA-bd_sf"/>
</dbReference>
<comment type="catalytic activity">
    <reaction evidence="2">
        <text>uridine(2604) in 23S rRNA = pseudouridine(2604) in 23S rRNA</text>
        <dbReference type="Rhea" id="RHEA:38875"/>
        <dbReference type="Rhea" id="RHEA-COMP:10093"/>
        <dbReference type="Rhea" id="RHEA-COMP:10094"/>
        <dbReference type="ChEBI" id="CHEBI:65314"/>
        <dbReference type="ChEBI" id="CHEBI:65315"/>
        <dbReference type="EC" id="5.4.99.21"/>
    </reaction>
</comment>
<evidence type="ECO:0000256" key="9">
    <source>
        <dbReference type="ARBA" id="ARBA00043147"/>
    </source>
</evidence>
<evidence type="ECO:0000256" key="8">
    <source>
        <dbReference type="ARBA" id="ARBA00042890"/>
    </source>
</evidence>
<dbReference type="InterPro" id="IPR050343">
    <property type="entry name" value="RsuA_PseudoU_synthase"/>
</dbReference>
<protein>
    <recommendedName>
        <fullName evidence="4">Dual-specificity RNA pseudouridine synthase RluF</fullName>
        <ecNumber evidence="3">5.4.99.21</ecNumber>
    </recommendedName>
    <alternativeName>
        <fullName evidence="6">23S rRNA pseudouridine(2604) synthase</fullName>
    </alternativeName>
    <alternativeName>
        <fullName evidence="8">Ribosomal large subunit pseudouridine synthase F</fullName>
    </alternativeName>
    <alternativeName>
        <fullName evidence="7">rRNA pseudouridylate synthase F</fullName>
    </alternativeName>
    <alternativeName>
        <fullName evidence="9">rRNA-uridine isomerase F</fullName>
    </alternativeName>
    <alternativeName>
        <fullName evidence="5">tRNA(Tyr) pseudouridine(35) synthase</fullName>
    </alternativeName>
</protein>
<dbReference type="Gene3D" id="3.10.290.10">
    <property type="entry name" value="RNA-binding S4 domain"/>
    <property type="match status" value="1"/>
</dbReference>
<sequence>MTDPIRLSKRLAELLPCSRREAELYIEGGWVLVDGQVIEEPQFKVADQRIELLPGATPAPIEPATLLLHKPAGLDEAAALALLAINSRADDDSSGIRPVKRHFRHLSAPLPLDTDASGLLVFSQHRGVLRKLSEDADRLEQEFIVEVSGQIAENGLARLNHGLSYRGVALAPCKVSWQSENRLRFALKAPRSGQIRHMCESVGLQVLGQKRIRIGRLAMAKLPSGIWRFLGVHERF</sequence>
<dbReference type="Pfam" id="PF01479">
    <property type="entry name" value="S4"/>
    <property type="match status" value="1"/>
</dbReference>
<keyword evidence="13" id="KW-1185">Reference proteome</keyword>
<evidence type="ECO:0000256" key="5">
    <source>
        <dbReference type="ARBA" id="ARBA00041420"/>
    </source>
</evidence>
<dbReference type="Gene3D" id="3.30.2350.10">
    <property type="entry name" value="Pseudouridine synthase"/>
    <property type="match status" value="1"/>
</dbReference>
<dbReference type="EC" id="5.4.99.21" evidence="3"/>
<reference evidence="12 13" key="1">
    <citation type="submission" date="2016-10" db="EMBL/GenBank/DDBJ databases">
        <authorList>
            <person name="de Groot N.N."/>
        </authorList>
    </citation>
    <scope>NUCLEOTIDE SEQUENCE [LARGE SCALE GENOMIC DNA]</scope>
    <source>
        <strain evidence="12 13">JCM 21544</strain>
    </source>
</reference>
<proteinExistence type="predicted"/>
<dbReference type="Proteomes" id="UP000198706">
    <property type="component" value="Unassembled WGS sequence"/>
</dbReference>
<dbReference type="SMART" id="SM00363">
    <property type="entry name" value="S4"/>
    <property type="match status" value="1"/>
</dbReference>
<keyword evidence="10" id="KW-0694">RNA-binding</keyword>
<dbReference type="GO" id="GO:0160138">
    <property type="term" value="F:23S rRNA pseudouridine(2604) synthase activity"/>
    <property type="evidence" value="ECO:0007669"/>
    <property type="project" value="UniProtKB-EC"/>
</dbReference>
<evidence type="ECO:0000256" key="1">
    <source>
        <dbReference type="ARBA" id="ARBA00036390"/>
    </source>
</evidence>
<evidence type="ECO:0000256" key="2">
    <source>
        <dbReference type="ARBA" id="ARBA00036535"/>
    </source>
</evidence>